<dbReference type="AlphaFoldDB" id="A0A396HV44"/>
<reference evidence="1" key="1">
    <citation type="journal article" date="2018" name="Nat. Plants">
        <title>Whole-genome landscape of Medicago truncatula symbiotic genes.</title>
        <authorList>
            <person name="Pecrix Y."/>
            <person name="Gamas P."/>
            <person name="Carrere S."/>
        </authorList>
    </citation>
    <scope>NUCLEOTIDE SEQUENCE</scope>
    <source>
        <tissue evidence="1">Leaves</tissue>
    </source>
</reference>
<proteinExistence type="predicted"/>
<evidence type="ECO:0000313" key="1">
    <source>
        <dbReference type="EMBL" id="RHN55844.1"/>
    </source>
</evidence>
<comment type="caution">
    <text evidence="1">The sequence shown here is derived from an EMBL/GenBank/DDBJ whole genome shotgun (WGS) entry which is preliminary data.</text>
</comment>
<accession>A0A396HV44</accession>
<organism evidence="1">
    <name type="scientific">Medicago truncatula</name>
    <name type="common">Barrel medic</name>
    <name type="synonym">Medicago tribuloides</name>
    <dbReference type="NCBI Taxonomy" id="3880"/>
    <lineage>
        <taxon>Eukaryota</taxon>
        <taxon>Viridiplantae</taxon>
        <taxon>Streptophyta</taxon>
        <taxon>Embryophyta</taxon>
        <taxon>Tracheophyta</taxon>
        <taxon>Spermatophyta</taxon>
        <taxon>Magnoliopsida</taxon>
        <taxon>eudicotyledons</taxon>
        <taxon>Gunneridae</taxon>
        <taxon>Pentapetalae</taxon>
        <taxon>rosids</taxon>
        <taxon>fabids</taxon>
        <taxon>Fabales</taxon>
        <taxon>Fabaceae</taxon>
        <taxon>Papilionoideae</taxon>
        <taxon>50 kb inversion clade</taxon>
        <taxon>NPAAA clade</taxon>
        <taxon>Hologalegina</taxon>
        <taxon>IRL clade</taxon>
        <taxon>Trifolieae</taxon>
        <taxon>Medicago</taxon>
    </lineage>
</organism>
<dbReference type="EMBL" id="PSQE01000005">
    <property type="protein sequence ID" value="RHN55844.1"/>
    <property type="molecule type" value="Genomic_DNA"/>
</dbReference>
<name>A0A396HV44_MEDTR</name>
<protein>
    <submittedName>
        <fullName evidence="1">Uncharacterized protein</fullName>
    </submittedName>
</protein>
<gene>
    <name evidence="1" type="ORF">MtrunA17_Chr5g0422831</name>
</gene>
<dbReference type="Gramene" id="rna31114">
    <property type="protein sequence ID" value="RHN55844.1"/>
    <property type="gene ID" value="gene31114"/>
</dbReference>
<dbReference type="Proteomes" id="UP000265566">
    <property type="component" value="Chromosome 5"/>
</dbReference>
<sequence>MGNGTKVVVYEGTGTDTGNFYKCEYGDGHCSTLPIGYYCHPYVHRCYLIAQYSMNHSLIKCSSSINKSIEKYIHKLAQ</sequence>